<keyword evidence="2" id="KW-0547">Nucleotide-binding</keyword>
<accession>A0AAN8PGF3</accession>
<feature type="compositionally biased region" description="Basic and acidic residues" evidence="4">
    <location>
        <begin position="625"/>
        <end position="634"/>
    </location>
</feature>
<dbReference type="InterPro" id="IPR003593">
    <property type="entry name" value="AAA+_ATPase"/>
</dbReference>
<gene>
    <name evidence="6" type="ORF">RUM43_002718</name>
</gene>
<feature type="region of interest" description="Disordered" evidence="4">
    <location>
        <begin position="523"/>
        <end position="543"/>
    </location>
</feature>
<sequence>MGKSSKRDRHSGHSSLENFSNSNSCNSISDSKKKTKTSSFFYDRFLISRINQISFNLLYDNYLQKNKDGKLMGNRGFEYLSDNKDKVYIDINDMVGELQARYPDYARRKRNAFKPLVERAFSYVLQQSGFSGDNSVNNCEESSENSSSEVEECNMSDDQRGITSSNNQIMNLYNANKSQIVGKQQSSNDNAELIDLSSDDEGVKKKDGSSDKNINIIKLNNLQGKIANKETTLTLISQGQYQDKVDHPNVTITAKYTKESTSKMKVLKRKKGQHCSPKQTVTFADFGGDTKVLEEVCKLILHISHPEIYRGIGISAPRGFLLHGPPGCGKTLLANAIAGELEVELIQVSAPELIGGVSGESEERIRELFEKAVDSAPCVLFIDEVDAITPNRQFAQREMERRIVAQMLTCLDELNDKPNGDLVLVIGATNRPDSLDPALRRAGRFDREVCIGIPDLKAREKILRVLCSNLNLVSNFSYEELAQNTPGFVGADLLSLTREAAMVAVNRVFGALQSFRNKDKKYKRLKSDKNDSVSPEKLKENEDNMDVDVVESIECKGKHSGQSKSSEDVVNSTLDQVEFSKSENTITFNDTKLEGNEVHGTGGIGDNVNANSGKVKNPQGDEMDLDKTESENKSEAPLGTNCGAETTKNTETEEDVDVEVIGDSSPNFTPTLETLLYWVRDSSPLTYRQLKNICITQEDFKHALNSVQPSAKREGFATVPDVTWDDVGSLADIREDLKMSILGPVKYRKQFEQLGLSSPAGILICGPPGCGKTLLAKAVANEAGINFISVKGPELLNMYVGESERAVRRCFQRARNSAPCVIFFDELDALCPRRSESPESGASMRVVNQLLTEMDGVEDRKEVYIMAATNRPDIIDPAVLRPGRLDKILYVGLPQEADRIDILRALTKSGTRPKLAKDVNLQEIAKRPECDGYSGADLAALVREAGIQSVKDFMMKSESGDASDVAISLNNFEQALKKIRPSVSIDDRKYYESIKKKYSVGNTM</sequence>
<dbReference type="FunFam" id="1.10.8.60:FF:000112">
    <property type="entry name" value="Smallminded, isoform A"/>
    <property type="match status" value="1"/>
</dbReference>
<keyword evidence="3" id="KW-0067">ATP-binding</keyword>
<evidence type="ECO:0000313" key="6">
    <source>
        <dbReference type="EMBL" id="KAK6628901.1"/>
    </source>
</evidence>
<dbReference type="InterPro" id="IPR027417">
    <property type="entry name" value="P-loop_NTPase"/>
</dbReference>
<dbReference type="GO" id="GO:0016887">
    <property type="term" value="F:ATP hydrolysis activity"/>
    <property type="evidence" value="ECO:0007669"/>
    <property type="project" value="InterPro"/>
</dbReference>
<dbReference type="PANTHER" id="PTHR23077:SF171">
    <property type="entry name" value="NUCLEAR VALOSIN-CONTAINING PROTEIN-LIKE"/>
    <property type="match status" value="1"/>
</dbReference>
<dbReference type="CDD" id="cd19518">
    <property type="entry name" value="RecA-like_NVL_r1-like"/>
    <property type="match status" value="1"/>
</dbReference>
<proteinExistence type="inferred from homology"/>
<organism evidence="6 7">
    <name type="scientific">Polyplax serrata</name>
    <name type="common">Common mouse louse</name>
    <dbReference type="NCBI Taxonomy" id="468196"/>
    <lineage>
        <taxon>Eukaryota</taxon>
        <taxon>Metazoa</taxon>
        <taxon>Ecdysozoa</taxon>
        <taxon>Arthropoda</taxon>
        <taxon>Hexapoda</taxon>
        <taxon>Insecta</taxon>
        <taxon>Pterygota</taxon>
        <taxon>Neoptera</taxon>
        <taxon>Paraneoptera</taxon>
        <taxon>Psocodea</taxon>
        <taxon>Troctomorpha</taxon>
        <taxon>Phthiraptera</taxon>
        <taxon>Anoplura</taxon>
        <taxon>Polyplacidae</taxon>
        <taxon>Polyplax</taxon>
    </lineage>
</organism>
<evidence type="ECO:0000256" key="3">
    <source>
        <dbReference type="ARBA" id="ARBA00022840"/>
    </source>
</evidence>
<dbReference type="AlphaFoldDB" id="A0AAN8PGF3"/>
<feature type="compositionally biased region" description="Basic and acidic residues" evidence="4">
    <location>
        <begin position="525"/>
        <end position="542"/>
    </location>
</feature>
<feature type="region of interest" description="Disordered" evidence="4">
    <location>
        <begin position="598"/>
        <end position="651"/>
    </location>
</feature>
<feature type="region of interest" description="Disordered" evidence="4">
    <location>
        <begin position="134"/>
        <end position="163"/>
    </location>
</feature>
<dbReference type="InterPro" id="IPR031996">
    <property type="entry name" value="NVL2_nucleolin-bd"/>
</dbReference>
<comment type="caution">
    <text evidence="6">The sequence shown here is derived from an EMBL/GenBank/DDBJ whole genome shotgun (WGS) entry which is preliminary data.</text>
</comment>
<dbReference type="Gene3D" id="1.10.10.2010">
    <property type="match status" value="1"/>
</dbReference>
<dbReference type="FunFam" id="3.40.50.300:FF:000149">
    <property type="entry name" value="Nuclear valosin-containing protein-like"/>
    <property type="match status" value="1"/>
</dbReference>
<dbReference type="SMART" id="SM00382">
    <property type="entry name" value="AAA"/>
    <property type="match status" value="2"/>
</dbReference>
<dbReference type="InterPro" id="IPR050168">
    <property type="entry name" value="AAA_ATPase_domain"/>
</dbReference>
<protein>
    <recommendedName>
        <fullName evidence="5">AAA+ ATPase domain-containing protein</fullName>
    </recommendedName>
</protein>
<evidence type="ECO:0000313" key="7">
    <source>
        <dbReference type="Proteomes" id="UP001372834"/>
    </source>
</evidence>
<feature type="compositionally biased region" description="Low complexity" evidence="4">
    <location>
        <begin position="14"/>
        <end position="29"/>
    </location>
</feature>
<dbReference type="InterPro" id="IPR041569">
    <property type="entry name" value="AAA_lid_3"/>
</dbReference>
<dbReference type="InterPro" id="IPR003959">
    <property type="entry name" value="ATPase_AAA_core"/>
</dbReference>
<dbReference type="CDD" id="cd19530">
    <property type="entry name" value="RecA-like_NVL_r2-like"/>
    <property type="match status" value="1"/>
</dbReference>
<name>A0AAN8PGF3_POLSC</name>
<dbReference type="Proteomes" id="UP001372834">
    <property type="component" value="Unassembled WGS sequence"/>
</dbReference>
<evidence type="ECO:0000256" key="4">
    <source>
        <dbReference type="SAM" id="MobiDB-lite"/>
    </source>
</evidence>
<dbReference type="GO" id="GO:0005524">
    <property type="term" value="F:ATP binding"/>
    <property type="evidence" value="ECO:0007669"/>
    <property type="project" value="UniProtKB-KW"/>
</dbReference>
<dbReference type="GO" id="GO:0042254">
    <property type="term" value="P:ribosome biogenesis"/>
    <property type="evidence" value="ECO:0007669"/>
    <property type="project" value="TreeGrafter"/>
</dbReference>
<dbReference type="Pfam" id="PF16725">
    <property type="entry name" value="Nucleolin_bd"/>
    <property type="match status" value="1"/>
</dbReference>
<evidence type="ECO:0000256" key="2">
    <source>
        <dbReference type="ARBA" id="ARBA00022741"/>
    </source>
</evidence>
<feature type="domain" description="AAA+ ATPase" evidence="5">
    <location>
        <begin position="316"/>
        <end position="455"/>
    </location>
</feature>
<dbReference type="Pfam" id="PF17862">
    <property type="entry name" value="AAA_lid_3"/>
    <property type="match status" value="2"/>
</dbReference>
<dbReference type="Pfam" id="PF00004">
    <property type="entry name" value="AAA"/>
    <property type="match status" value="2"/>
</dbReference>
<dbReference type="InterPro" id="IPR038100">
    <property type="entry name" value="NLV2_N_sf"/>
</dbReference>
<comment type="similarity">
    <text evidence="1">Belongs to the AAA ATPase family.</text>
</comment>
<evidence type="ECO:0000259" key="5">
    <source>
        <dbReference type="SMART" id="SM00382"/>
    </source>
</evidence>
<dbReference type="InterPro" id="IPR003960">
    <property type="entry name" value="ATPase_AAA_CS"/>
</dbReference>
<dbReference type="GO" id="GO:1990275">
    <property type="term" value="F:preribosome binding"/>
    <property type="evidence" value="ECO:0007669"/>
    <property type="project" value="TreeGrafter"/>
</dbReference>
<feature type="compositionally biased region" description="Basic residues" evidence="4">
    <location>
        <begin position="1"/>
        <end position="12"/>
    </location>
</feature>
<dbReference type="PANTHER" id="PTHR23077">
    <property type="entry name" value="AAA-FAMILY ATPASE"/>
    <property type="match status" value="1"/>
</dbReference>
<dbReference type="Gene3D" id="3.40.50.300">
    <property type="entry name" value="P-loop containing nucleotide triphosphate hydrolases"/>
    <property type="match status" value="2"/>
</dbReference>
<dbReference type="PROSITE" id="PS00674">
    <property type="entry name" value="AAA"/>
    <property type="match status" value="2"/>
</dbReference>
<dbReference type="GO" id="GO:0005634">
    <property type="term" value="C:nucleus"/>
    <property type="evidence" value="ECO:0007669"/>
    <property type="project" value="TreeGrafter"/>
</dbReference>
<feature type="domain" description="AAA+ ATPase" evidence="5">
    <location>
        <begin position="758"/>
        <end position="895"/>
    </location>
</feature>
<evidence type="ECO:0000256" key="1">
    <source>
        <dbReference type="ARBA" id="ARBA00006914"/>
    </source>
</evidence>
<dbReference type="GO" id="GO:0003723">
    <property type="term" value="F:RNA binding"/>
    <property type="evidence" value="ECO:0007669"/>
    <property type="project" value="TreeGrafter"/>
</dbReference>
<feature type="compositionally biased region" description="Low complexity" evidence="4">
    <location>
        <begin position="134"/>
        <end position="148"/>
    </location>
</feature>
<dbReference type="EMBL" id="JAWJWE010000036">
    <property type="protein sequence ID" value="KAK6628901.1"/>
    <property type="molecule type" value="Genomic_DNA"/>
</dbReference>
<feature type="region of interest" description="Disordered" evidence="4">
    <location>
        <begin position="1"/>
        <end position="32"/>
    </location>
</feature>
<dbReference type="FunFam" id="3.40.50.300:FF:000600">
    <property type="entry name" value="Nuclear valosin-containing protein-like"/>
    <property type="match status" value="1"/>
</dbReference>
<dbReference type="SUPFAM" id="SSF52540">
    <property type="entry name" value="P-loop containing nucleoside triphosphate hydrolases"/>
    <property type="match status" value="2"/>
</dbReference>
<dbReference type="Gene3D" id="1.10.8.60">
    <property type="match status" value="2"/>
</dbReference>
<reference evidence="6 7" key="1">
    <citation type="submission" date="2023-10" db="EMBL/GenBank/DDBJ databases">
        <title>Genomes of two closely related lineages of the louse Polyplax serrata with different host specificities.</title>
        <authorList>
            <person name="Martinu J."/>
            <person name="Tarabai H."/>
            <person name="Stefka J."/>
            <person name="Hypsa V."/>
        </authorList>
    </citation>
    <scope>NUCLEOTIDE SEQUENCE [LARGE SCALE GENOMIC DNA]</scope>
    <source>
        <strain evidence="6">HR10_N</strain>
    </source>
</reference>